<dbReference type="HAMAP" id="MF_01987">
    <property type="entry name" value="Ribokinase"/>
    <property type="match status" value="1"/>
</dbReference>
<comment type="pathway">
    <text evidence="9">Carbohydrate metabolism; D-ribose degradation; D-ribose 5-phosphate from beta-D-ribopyranose: step 2/2.</text>
</comment>
<evidence type="ECO:0000256" key="6">
    <source>
        <dbReference type="ARBA" id="ARBA00022842"/>
    </source>
</evidence>
<dbReference type="InterPro" id="IPR011611">
    <property type="entry name" value="PfkB_dom"/>
</dbReference>
<keyword evidence="7 9" id="KW-0630">Potassium</keyword>
<dbReference type="PANTHER" id="PTHR10584:SF166">
    <property type="entry name" value="RIBOKINASE"/>
    <property type="match status" value="1"/>
</dbReference>
<feature type="binding site" evidence="9">
    <location>
        <position position="240"/>
    </location>
    <ligand>
        <name>K(+)</name>
        <dbReference type="ChEBI" id="CHEBI:29103"/>
    </ligand>
</feature>
<dbReference type="PANTHER" id="PTHR10584">
    <property type="entry name" value="SUGAR KINASE"/>
    <property type="match status" value="1"/>
</dbReference>
<dbReference type="Proteomes" id="UP000198922">
    <property type="component" value="Unassembled WGS sequence"/>
</dbReference>
<organism evidence="11 12">
    <name type="scientific">Limimaricola pyoseonensis</name>
    <dbReference type="NCBI Taxonomy" id="521013"/>
    <lineage>
        <taxon>Bacteria</taxon>
        <taxon>Pseudomonadati</taxon>
        <taxon>Pseudomonadota</taxon>
        <taxon>Alphaproteobacteria</taxon>
        <taxon>Rhodobacterales</taxon>
        <taxon>Paracoccaceae</taxon>
        <taxon>Limimaricola</taxon>
    </lineage>
</organism>
<evidence type="ECO:0000256" key="3">
    <source>
        <dbReference type="ARBA" id="ARBA00022741"/>
    </source>
</evidence>
<dbReference type="PRINTS" id="PR00990">
    <property type="entry name" value="RIBOKINASE"/>
</dbReference>
<feature type="domain" description="Carbohydrate kinase PfkB" evidence="10">
    <location>
        <begin position="5"/>
        <end position="288"/>
    </location>
</feature>
<evidence type="ECO:0000256" key="1">
    <source>
        <dbReference type="ARBA" id="ARBA00022679"/>
    </source>
</evidence>
<comment type="subunit">
    <text evidence="9">Homodimer.</text>
</comment>
<dbReference type="GO" id="GO:0005524">
    <property type="term" value="F:ATP binding"/>
    <property type="evidence" value="ECO:0007669"/>
    <property type="project" value="UniProtKB-UniRule"/>
</dbReference>
<dbReference type="SUPFAM" id="SSF53613">
    <property type="entry name" value="Ribokinase-like"/>
    <property type="match status" value="1"/>
</dbReference>
<keyword evidence="4 9" id="KW-0418">Kinase</keyword>
<feature type="binding site" evidence="9">
    <location>
        <position position="238"/>
    </location>
    <ligand>
        <name>K(+)</name>
        <dbReference type="ChEBI" id="CHEBI:29103"/>
    </ligand>
</feature>
<comment type="similarity">
    <text evidence="9">Belongs to the carbohydrate kinase PfkB family. Ribokinase subfamily.</text>
</comment>
<dbReference type="GO" id="GO:0019303">
    <property type="term" value="P:D-ribose catabolic process"/>
    <property type="evidence" value="ECO:0007669"/>
    <property type="project" value="UniProtKB-UniRule"/>
</dbReference>
<comment type="activity regulation">
    <text evidence="9">Activated by a monovalent cation that binds near, but not in, the active site. The most likely occupant of the site in vivo is potassium. Ion binding induces a conformational change that may alter substrate affinity.</text>
</comment>
<evidence type="ECO:0000256" key="7">
    <source>
        <dbReference type="ARBA" id="ARBA00022958"/>
    </source>
</evidence>
<feature type="binding site" evidence="9">
    <location>
        <position position="276"/>
    </location>
    <ligand>
        <name>K(+)</name>
        <dbReference type="ChEBI" id="CHEBI:29103"/>
    </ligand>
</feature>
<evidence type="ECO:0000259" key="10">
    <source>
        <dbReference type="Pfam" id="PF00294"/>
    </source>
</evidence>
<dbReference type="Pfam" id="PF00294">
    <property type="entry name" value="PfkB"/>
    <property type="match status" value="1"/>
</dbReference>
<keyword evidence="2 9" id="KW-0479">Metal-binding</keyword>
<dbReference type="STRING" id="521013.SAMN04488567_2620"/>
<dbReference type="GO" id="GO:0046872">
    <property type="term" value="F:metal ion binding"/>
    <property type="evidence" value="ECO:0007669"/>
    <property type="project" value="UniProtKB-KW"/>
</dbReference>
<comment type="subcellular location">
    <subcellularLocation>
        <location evidence="9">Cytoplasm</location>
    </subcellularLocation>
</comment>
<feature type="binding site" evidence="9">
    <location>
        <begin position="38"/>
        <end position="42"/>
    </location>
    <ligand>
        <name>substrate</name>
    </ligand>
</feature>
<dbReference type="GO" id="GO:0004747">
    <property type="term" value="F:ribokinase activity"/>
    <property type="evidence" value="ECO:0007669"/>
    <property type="project" value="UniProtKB-UniRule"/>
</dbReference>
<evidence type="ECO:0000256" key="9">
    <source>
        <dbReference type="HAMAP-Rule" id="MF_01987"/>
    </source>
</evidence>
<feature type="binding site" evidence="9">
    <location>
        <begin position="10"/>
        <end position="12"/>
    </location>
    <ligand>
        <name>substrate</name>
    </ligand>
</feature>
<feature type="binding site" evidence="9">
    <location>
        <position position="244"/>
    </location>
    <ligand>
        <name>substrate</name>
    </ligand>
</feature>
<dbReference type="InterPro" id="IPR011877">
    <property type="entry name" value="Ribokinase"/>
</dbReference>
<keyword evidence="6 9" id="KW-0460">Magnesium</keyword>
<feature type="binding site" evidence="9">
    <location>
        <position position="279"/>
    </location>
    <ligand>
        <name>K(+)</name>
        <dbReference type="ChEBI" id="CHEBI:29103"/>
    </ligand>
</feature>
<feature type="binding site" evidence="9">
    <location>
        <begin position="212"/>
        <end position="217"/>
    </location>
    <ligand>
        <name>ATP</name>
        <dbReference type="ChEBI" id="CHEBI:30616"/>
    </ligand>
</feature>
<keyword evidence="9" id="KW-0963">Cytoplasm</keyword>
<proteinExistence type="inferred from homology"/>
<feature type="binding site" evidence="9">
    <location>
        <begin position="243"/>
        <end position="244"/>
    </location>
    <ligand>
        <name>ATP</name>
        <dbReference type="ChEBI" id="CHEBI:30616"/>
    </ligand>
</feature>
<dbReference type="Gene3D" id="3.40.1190.20">
    <property type="match status" value="1"/>
</dbReference>
<name>A0A1G7FXX3_9RHOB</name>
<keyword evidence="1 9" id="KW-0808">Transferase</keyword>
<dbReference type="InterPro" id="IPR002139">
    <property type="entry name" value="Ribo/fructo_kinase"/>
</dbReference>
<reference evidence="12" key="1">
    <citation type="submission" date="2016-10" db="EMBL/GenBank/DDBJ databases">
        <authorList>
            <person name="Varghese N."/>
            <person name="Submissions S."/>
        </authorList>
    </citation>
    <scope>NUCLEOTIDE SEQUENCE [LARGE SCALE GENOMIC DNA]</scope>
    <source>
        <strain evidence="12">DSM 21424</strain>
    </source>
</reference>
<comment type="function">
    <text evidence="9">Catalyzes the phosphorylation of ribose at O-5 in a reaction requiring ATP and magnesium. The resulting D-ribose-5-phosphate can then be used either for sythesis of nucleotides, histidine, and tryptophan, or as a component of the pentose phosphate pathway.</text>
</comment>
<keyword evidence="3 9" id="KW-0547">Nucleotide-binding</keyword>
<evidence type="ECO:0000256" key="8">
    <source>
        <dbReference type="ARBA" id="ARBA00023277"/>
    </source>
</evidence>
<evidence type="ECO:0000256" key="5">
    <source>
        <dbReference type="ARBA" id="ARBA00022840"/>
    </source>
</evidence>
<dbReference type="GO" id="GO:0005737">
    <property type="term" value="C:cytoplasm"/>
    <property type="evidence" value="ECO:0007669"/>
    <property type="project" value="UniProtKB-SubCell"/>
</dbReference>
<sequence>MRAYVIGNAAIDENFRVERLPGEGESILAGKGSVELGGKGANQAVVLARAGLPTTLIAGIGSDTRAERVRGWLAAEPLEARLLPIAGASTDLSIILADGEGANVIVTTVDCARALTADAVLPDLAAAAPGDLMVLQGNLGLSTTRALIAEARARAMRVVFNPSPVRDAFADLLPQVDTLFLNQHEAGVLSGREGAEAVRALLRAGPSTVVLTLGREGALLGTAGGVRPVPAVAVAATDSTGAGDTFQSVALVSAARRGTGIDAAALRDAARAAAITVTRRGTLSAFPTQAELEALLA</sequence>
<feature type="active site" description="Proton acceptor" evidence="9">
    <location>
        <position position="244"/>
    </location>
</feature>
<keyword evidence="12" id="KW-1185">Reference proteome</keyword>
<dbReference type="InterPro" id="IPR029056">
    <property type="entry name" value="Ribokinase-like"/>
</dbReference>
<dbReference type="AlphaFoldDB" id="A0A1G7FXX3"/>
<comment type="caution">
    <text evidence="9">Lacks conserved residue(s) required for the propagation of feature annotation.</text>
</comment>
<gene>
    <name evidence="9" type="primary">rbsK</name>
    <name evidence="11" type="ORF">SAMN04488567_2620</name>
</gene>
<evidence type="ECO:0000313" key="11">
    <source>
        <dbReference type="EMBL" id="SDE80721.1"/>
    </source>
</evidence>
<dbReference type="OrthoDB" id="9792663at2"/>
<protein>
    <recommendedName>
        <fullName evidence="9">Ribokinase</fullName>
        <shortName evidence="9">RK</shortName>
        <ecNumber evidence="9">2.7.1.15</ecNumber>
    </recommendedName>
</protein>
<evidence type="ECO:0000256" key="4">
    <source>
        <dbReference type="ARBA" id="ARBA00022777"/>
    </source>
</evidence>
<dbReference type="UniPathway" id="UPA00916">
    <property type="reaction ID" value="UER00889"/>
</dbReference>
<comment type="cofactor">
    <cofactor evidence="9">
        <name>Mg(2+)</name>
        <dbReference type="ChEBI" id="CHEBI:18420"/>
    </cofactor>
    <text evidence="9">Requires a divalent cation, most likely magnesium in vivo, as an electrophilic catalyst to aid phosphoryl group transfer. It is the chelate of the metal and the nucleotide that is the actual substrate.</text>
</comment>
<evidence type="ECO:0000313" key="12">
    <source>
        <dbReference type="Proteomes" id="UP000198922"/>
    </source>
</evidence>
<dbReference type="EC" id="2.7.1.15" evidence="9"/>
<feature type="binding site" evidence="9">
    <location>
        <position position="182"/>
    </location>
    <ligand>
        <name>ATP</name>
        <dbReference type="ChEBI" id="CHEBI:30616"/>
    </ligand>
</feature>
<dbReference type="EMBL" id="FNAT01000004">
    <property type="protein sequence ID" value="SDE80721.1"/>
    <property type="molecule type" value="Genomic_DNA"/>
</dbReference>
<evidence type="ECO:0000256" key="2">
    <source>
        <dbReference type="ARBA" id="ARBA00022723"/>
    </source>
</evidence>
<keyword evidence="5 9" id="KW-0067">ATP-binding</keyword>
<dbReference type="RefSeq" id="WP_090112661.1">
    <property type="nucleotide sequence ID" value="NZ_FNAT01000004.1"/>
</dbReference>
<keyword evidence="8 9" id="KW-0119">Carbohydrate metabolism</keyword>
<feature type="binding site" evidence="9">
    <location>
        <position position="281"/>
    </location>
    <ligand>
        <name>K(+)</name>
        <dbReference type="ChEBI" id="CHEBI:29103"/>
    </ligand>
</feature>
<accession>A0A1G7FXX3</accession>
<comment type="catalytic activity">
    <reaction evidence="9">
        <text>D-ribose + ATP = D-ribose 5-phosphate + ADP + H(+)</text>
        <dbReference type="Rhea" id="RHEA:13697"/>
        <dbReference type="ChEBI" id="CHEBI:15378"/>
        <dbReference type="ChEBI" id="CHEBI:30616"/>
        <dbReference type="ChEBI" id="CHEBI:47013"/>
        <dbReference type="ChEBI" id="CHEBI:78346"/>
        <dbReference type="ChEBI" id="CHEBI:456216"/>
        <dbReference type="EC" id="2.7.1.15"/>
    </reaction>
</comment>